<keyword evidence="1" id="KW-0145">Chemotaxis</keyword>
<dbReference type="SMART" id="SM00283">
    <property type="entry name" value="MA"/>
    <property type="match status" value="1"/>
</dbReference>
<comment type="caution">
    <text evidence="8">The sequence shown here is derived from an EMBL/GenBank/DDBJ whole genome shotgun (WGS) entry which is preliminary data.</text>
</comment>
<dbReference type="SMART" id="SM00304">
    <property type="entry name" value="HAMP"/>
    <property type="match status" value="2"/>
</dbReference>
<dbReference type="PROSITE" id="PS50111">
    <property type="entry name" value="CHEMOTAXIS_TRANSDUC_2"/>
    <property type="match status" value="1"/>
</dbReference>
<dbReference type="PANTHER" id="PTHR43531:SF11">
    <property type="entry name" value="METHYL-ACCEPTING CHEMOTAXIS PROTEIN 3"/>
    <property type="match status" value="1"/>
</dbReference>
<evidence type="ECO:0000259" key="6">
    <source>
        <dbReference type="PROSITE" id="PS50111"/>
    </source>
</evidence>
<evidence type="ECO:0000256" key="4">
    <source>
        <dbReference type="SAM" id="Coils"/>
    </source>
</evidence>
<organism evidence="8 9">
    <name type="scientific">Seohaeicola nanhaiensis</name>
    <dbReference type="NCBI Taxonomy" id="1387282"/>
    <lineage>
        <taxon>Bacteria</taxon>
        <taxon>Pseudomonadati</taxon>
        <taxon>Pseudomonadota</taxon>
        <taxon>Alphaproteobacteria</taxon>
        <taxon>Rhodobacterales</taxon>
        <taxon>Roseobacteraceae</taxon>
        <taxon>Seohaeicola</taxon>
    </lineage>
</organism>
<dbReference type="Pfam" id="PF00015">
    <property type="entry name" value="MCPsignal"/>
    <property type="match status" value="1"/>
</dbReference>
<keyword evidence="4" id="KW-0175">Coiled coil</keyword>
<accession>A0ABV9KGS4</accession>
<dbReference type="InterPro" id="IPR004089">
    <property type="entry name" value="MCPsignal_dom"/>
</dbReference>
<evidence type="ECO:0000256" key="3">
    <source>
        <dbReference type="PROSITE-ProRule" id="PRU00284"/>
    </source>
</evidence>
<keyword evidence="5" id="KW-1133">Transmembrane helix</keyword>
<dbReference type="Gene3D" id="6.10.340.10">
    <property type="match status" value="1"/>
</dbReference>
<dbReference type="EMBL" id="JBHSGI010000009">
    <property type="protein sequence ID" value="MFC4669372.1"/>
    <property type="molecule type" value="Genomic_DNA"/>
</dbReference>
<keyword evidence="5" id="KW-0812">Transmembrane</keyword>
<evidence type="ECO:0000259" key="7">
    <source>
        <dbReference type="PROSITE" id="PS50885"/>
    </source>
</evidence>
<protein>
    <submittedName>
        <fullName evidence="8">Methyl-accepting chemotaxis protein</fullName>
    </submittedName>
</protein>
<reference evidence="9" key="1">
    <citation type="journal article" date="2019" name="Int. J. Syst. Evol. Microbiol.">
        <title>The Global Catalogue of Microorganisms (GCM) 10K type strain sequencing project: providing services to taxonomists for standard genome sequencing and annotation.</title>
        <authorList>
            <consortium name="The Broad Institute Genomics Platform"/>
            <consortium name="The Broad Institute Genome Sequencing Center for Infectious Disease"/>
            <person name="Wu L."/>
            <person name="Ma J."/>
        </authorList>
    </citation>
    <scope>NUCLEOTIDE SEQUENCE [LARGE SCALE GENOMIC DNA]</scope>
    <source>
        <strain evidence="9">CGMCC 4.7283</strain>
    </source>
</reference>
<feature type="domain" description="HAMP" evidence="7">
    <location>
        <begin position="675"/>
        <end position="727"/>
    </location>
</feature>
<dbReference type="Gene3D" id="3.30.450.20">
    <property type="entry name" value="PAS domain"/>
    <property type="match status" value="2"/>
</dbReference>
<dbReference type="CDD" id="cd11386">
    <property type="entry name" value="MCP_signal"/>
    <property type="match status" value="1"/>
</dbReference>
<dbReference type="InterPro" id="IPR051310">
    <property type="entry name" value="MCP_chemotaxis"/>
</dbReference>
<comment type="similarity">
    <text evidence="2">Belongs to the methyl-accepting chemotaxis (MCP) protein family.</text>
</comment>
<feature type="coiled-coil region" evidence="4">
    <location>
        <begin position="656"/>
        <end position="683"/>
    </location>
</feature>
<evidence type="ECO:0000256" key="1">
    <source>
        <dbReference type="ARBA" id="ARBA00022500"/>
    </source>
</evidence>
<dbReference type="Pfam" id="PF08448">
    <property type="entry name" value="PAS_4"/>
    <property type="match status" value="1"/>
</dbReference>
<name>A0ABV9KGS4_9RHOB</name>
<dbReference type="PANTHER" id="PTHR43531">
    <property type="entry name" value="PROTEIN ICFG"/>
    <property type="match status" value="1"/>
</dbReference>
<dbReference type="SUPFAM" id="SSF55785">
    <property type="entry name" value="PYP-like sensor domain (PAS domain)"/>
    <property type="match status" value="2"/>
</dbReference>
<dbReference type="CDD" id="cd06225">
    <property type="entry name" value="HAMP"/>
    <property type="match status" value="1"/>
</dbReference>
<evidence type="ECO:0000313" key="8">
    <source>
        <dbReference type="EMBL" id="MFC4669372.1"/>
    </source>
</evidence>
<feature type="domain" description="Methyl-accepting transducer" evidence="6">
    <location>
        <begin position="732"/>
        <end position="961"/>
    </location>
</feature>
<dbReference type="SUPFAM" id="SSF158472">
    <property type="entry name" value="HAMP domain-like"/>
    <property type="match status" value="1"/>
</dbReference>
<keyword evidence="9" id="KW-1185">Reference proteome</keyword>
<dbReference type="Gene3D" id="1.10.287.950">
    <property type="entry name" value="Methyl-accepting chemotaxis protein"/>
    <property type="match status" value="1"/>
</dbReference>
<proteinExistence type="inferred from homology"/>
<feature type="domain" description="HAMP" evidence="7">
    <location>
        <begin position="366"/>
        <end position="419"/>
    </location>
</feature>
<evidence type="ECO:0000313" key="9">
    <source>
        <dbReference type="Proteomes" id="UP001595973"/>
    </source>
</evidence>
<keyword evidence="5" id="KW-0472">Membrane</keyword>
<dbReference type="PROSITE" id="PS50885">
    <property type="entry name" value="HAMP"/>
    <property type="match status" value="2"/>
</dbReference>
<gene>
    <name evidence="8" type="ORF">ACFO5X_12475</name>
</gene>
<feature type="transmembrane region" description="Helical" evidence="5">
    <location>
        <begin position="346"/>
        <end position="365"/>
    </location>
</feature>
<keyword evidence="3" id="KW-0807">Transducer</keyword>
<dbReference type="Pfam" id="PF00672">
    <property type="entry name" value="HAMP"/>
    <property type="match status" value="1"/>
</dbReference>
<dbReference type="InterPro" id="IPR035965">
    <property type="entry name" value="PAS-like_dom_sf"/>
</dbReference>
<dbReference type="CDD" id="cd18774">
    <property type="entry name" value="PDC2_HK_sensor"/>
    <property type="match status" value="1"/>
</dbReference>
<evidence type="ECO:0000256" key="5">
    <source>
        <dbReference type="SAM" id="Phobius"/>
    </source>
</evidence>
<dbReference type="RefSeq" id="WP_380717790.1">
    <property type="nucleotide sequence ID" value="NZ_JBHSGI010000009.1"/>
</dbReference>
<dbReference type="InterPro" id="IPR013656">
    <property type="entry name" value="PAS_4"/>
</dbReference>
<dbReference type="Proteomes" id="UP001595973">
    <property type="component" value="Unassembled WGS sequence"/>
</dbReference>
<sequence>MNPMSRMKIAVKLPLIMIAMTLATVLATALFGFREAARDMRGQTVEQLKMLASARADVAEILHDSFVSELRMQAGGQLALGAMRSLQMGYASLTNAPAVLVQTYVTGNPNAESGRERFIGPENGNDFDVAHRRYHGILDDLRNTLQLYDIFLIDVDGNVIYSVYKEADFAQNVLSSPLSDTGLGKVFRAAVTLRPGDDPAEVDFSKYAPSGNRPSAFLGSPVYDETGAMLGVMVYQVSAAAMEQAVSDVQGIGEQGTVYMVGSDQLLRAEARDDIAGAVLSQRIDNPAVAGALDGQSATYEYTGSGGYPVMAHSQPVALFGSTWALVAEGARDELLAATATMKRHFLIIAVVTCIVATGFSIVLARSISAPLARVSGAMGHIAEGHYDTHVPETTRGDEIGGMSRQLDAFRNALDEADAIGREAAFKSAGFENASSAMLMVDSDFNVTFLNTAMIKLFDEKAEDFRKLTGGLGARELIGINMDRFHALPDRVRQVVTRPGALPMRTVVKIGTTFFSLMISAVHDRSGKQAGMVIEWKNETKSLRDSTIIAALDTNSVRIEVRQDGRLGWVNSFVCRRTGRKVEELLNLDADSLITLRPNGNERMRKVSDIVRSRETVSCEAVFRLNSLEMRIDATLSPMDDPQGKPAGLVLVGNDVTEERSTLEAANAERARTEREQAQVVESLRQGLTRLSEGDLTTRIETEFAPQYEQLRQDFNGATQRLEAAIGSIAESAGAIRSDTSGISSASQSLSKRTETQAATLEETAAALDNLTGSVRTAAEGATNAALMVRETRSNVETSGGVVHEAVGAMGEIEKFSNEISSISGVIDEIAFQTNLLALNAGVEAARAGEAGRGFAVVASEVRALARRSSDAAREINSLISSSGTQIKRGVTLVSKAGEVLTKMLESVSNISGSVESIAQSATDQSRGLQEINSAVNQLDRVTQQNAAMFEQTTAASLALAEEAEALTRAMSQFTTAQTRATSAQAAAAPMRAAS</sequence>
<dbReference type="SUPFAM" id="SSF58104">
    <property type="entry name" value="Methyl-accepting chemotaxis protein (MCP) signaling domain"/>
    <property type="match status" value="1"/>
</dbReference>
<dbReference type="InterPro" id="IPR003660">
    <property type="entry name" value="HAMP_dom"/>
</dbReference>
<evidence type="ECO:0000256" key="2">
    <source>
        <dbReference type="ARBA" id="ARBA00029447"/>
    </source>
</evidence>